<keyword evidence="2" id="KW-1185">Reference proteome</keyword>
<name>A0ABD0LFV4_9CAEN</name>
<dbReference type="Proteomes" id="UP001519460">
    <property type="component" value="Unassembled WGS sequence"/>
</dbReference>
<accession>A0ABD0LFV4</accession>
<evidence type="ECO:0000313" key="1">
    <source>
        <dbReference type="EMBL" id="KAK7498202.1"/>
    </source>
</evidence>
<reference evidence="1 2" key="1">
    <citation type="journal article" date="2023" name="Sci. Data">
        <title>Genome assembly of the Korean intertidal mud-creeper Batillaria attramentaria.</title>
        <authorList>
            <person name="Patra A.K."/>
            <person name="Ho P.T."/>
            <person name="Jun S."/>
            <person name="Lee S.J."/>
            <person name="Kim Y."/>
            <person name="Won Y.J."/>
        </authorList>
    </citation>
    <scope>NUCLEOTIDE SEQUENCE [LARGE SCALE GENOMIC DNA]</scope>
    <source>
        <strain evidence="1">Wonlab-2016</strain>
    </source>
</reference>
<evidence type="ECO:0000313" key="2">
    <source>
        <dbReference type="Proteomes" id="UP001519460"/>
    </source>
</evidence>
<evidence type="ECO:0008006" key="3">
    <source>
        <dbReference type="Google" id="ProtNLM"/>
    </source>
</evidence>
<dbReference type="AlphaFoldDB" id="A0ABD0LFV4"/>
<comment type="caution">
    <text evidence="1">The sequence shown here is derived from an EMBL/GenBank/DDBJ whole genome shotgun (WGS) entry which is preliminary data.</text>
</comment>
<dbReference type="EMBL" id="JACVVK020000052">
    <property type="protein sequence ID" value="KAK7498202.1"/>
    <property type="molecule type" value="Genomic_DNA"/>
</dbReference>
<protein>
    <recommendedName>
        <fullName evidence="3">Ribosomal protein L20</fullName>
    </recommendedName>
</protein>
<sequence>MRAASPLRKKRSEIVQFSCSLDKKPIAANFSFCLKHARRTSWKQRRLRAFELTKRAILSRSSARGTARKGAICKIDLSWLFCKESWPFRFRALELCLACLQCKWKQK</sequence>
<organism evidence="1 2">
    <name type="scientific">Batillaria attramentaria</name>
    <dbReference type="NCBI Taxonomy" id="370345"/>
    <lineage>
        <taxon>Eukaryota</taxon>
        <taxon>Metazoa</taxon>
        <taxon>Spiralia</taxon>
        <taxon>Lophotrochozoa</taxon>
        <taxon>Mollusca</taxon>
        <taxon>Gastropoda</taxon>
        <taxon>Caenogastropoda</taxon>
        <taxon>Sorbeoconcha</taxon>
        <taxon>Cerithioidea</taxon>
        <taxon>Batillariidae</taxon>
        <taxon>Batillaria</taxon>
    </lineage>
</organism>
<proteinExistence type="predicted"/>
<gene>
    <name evidence="1" type="ORF">BaRGS_00010462</name>
</gene>